<keyword evidence="2" id="KW-1185">Reference proteome</keyword>
<evidence type="ECO:0000313" key="1">
    <source>
        <dbReference type="EMBL" id="KAI3755977.1"/>
    </source>
</evidence>
<evidence type="ECO:0000313" key="2">
    <source>
        <dbReference type="Proteomes" id="UP001056120"/>
    </source>
</evidence>
<gene>
    <name evidence="1" type="ORF">L1987_55788</name>
</gene>
<organism evidence="1 2">
    <name type="scientific">Smallanthus sonchifolius</name>
    <dbReference type="NCBI Taxonomy" id="185202"/>
    <lineage>
        <taxon>Eukaryota</taxon>
        <taxon>Viridiplantae</taxon>
        <taxon>Streptophyta</taxon>
        <taxon>Embryophyta</taxon>
        <taxon>Tracheophyta</taxon>
        <taxon>Spermatophyta</taxon>
        <taxon>Magnoliopsida</taxon>
        <taxon>eudicotyledons</taxon>
        <taxon>Gunneridae</taxon>
        <taxon>Pentapetalae</taxon>
        <taxon>asterids</taxon>
        <taxon>campanulids</taxon>
        <taxon>Asterales</taxon>
        <taxon>Asteraceae</taxon>
        <taxon>Asteroideae</taxon>
        <taxon>Heliantheae alliance</taxon>
        <taxon>Millerieae</taxon>
        <taxon>Smallanthus</taxon>
    </lineage>
</organism>
<name>A0ACB9EAZ9_9ASTR</name>
<dbReference type="EMBL" id="CM042035">
    <property type="protein sequence ID" value="KAI3755977.1"/>
    <property type="molecule type" value="Genomic_DNA"/>
</dbReference>
<reference evidence="1 2" key="2">
    <citation type="journal article" date="2022" name="Mol. Ecol. Resour.">
        <title>The genomes of chicory, endive, great burdock and yacon provide insights into Asteraceae paleo-polyploidization history and plant inulin production.</title>
        <authorList>
            <person name="Fan W."/>
            <person name="Wang S."/>
            <person name="Wang H."/>
            <person name="Wang A."/>
            <person name="Jiang F."/>
            <person name="Liu H."/>
            <person name="Zhao H."/>
            <person name="Xu D."/>
            <person name="Zhang Y."/>
        </authorList>
    </citation>
    <scope>NUCLEOTIDE SEQUENCE [LARGE SCALE GENOMIC DNA]</scope>
    <source>
        <strain evidence="2">cv. Yunnan</strain>
        <tissue evidence="1">Leaves</tissue>
    </source>
</reference>
<sequence>MNKLIGGRWSKIASHLPGRTDNEIKNVWNTHLKKRSLLMINNNNGSSPLASNISNELTNQEETLGHPKVTELTEATGPVLLVEDVADQPSTSSSTISSNSGQGKASWDTPLYHDEEMIKNNFEMSLEHEVEFWSMLEPQLVTDHEMLEVENWVRLLENELGLVGPNQKNDQDDQTKTMGEEQAVSDMWCKITDQIPSLWPTSPANFGL</sequence>
<proteinExistence type="predicted"/>
<reference evidence="2" key="1">
    <citation type="journal article" date="2022" name="Mol. Ecol. Resour.">
        <title>The genomes of chicory, endive, great burdock and yacon provide insights into Asteraceae palaeo-polyploidization history and plant inulin production.</title>
        <authorList>
            <person name="Fan W."/>
            <person name="Wang S."/>
            <person name="Wang H."/>
            <person name="Wang A."/>
            <person name="Jiang F."/>
            <person name="Liu H."/>
            <person name="Zhao H."/>
            <person name="Xu D."/>
            <person name="Zhang Y."/>
        </authorList>
    </citation>
    <scope>NUCLEOTIDE SEQUENCE [LARGE SCALE GENOMIC DNA]</scope>
    <source>
        <strain evidence="2">cv. Yunnan</strain>
    </source>
</reference>
<comment type="caution">
    <text evidence="1">The sequence shown here is derived from an EMBL/GenBank/DDBJ whole genome shotgun (WGS) entry which is preliminary data.</text>
</comment>
<accession>A0ACB9EAZ9</accession>
<dbReference type="Proteomes" id="UP001056120">
    <property type="component" value="Linkage Group LG18"/>
</dbReference>
<protein>
    <submittedName>
        <fullName evidence="1">Uncharacterized protein</fullName>
    </submittedName>
</protein>